<reference evidence="9" key="1">
    <citation type="journal article" date="2022" name="bioRxiv">
        <title>Genomics of Preaxostyla Flagellates Illuminates Evolutionary Transitions and the Path Towards Mitochondrial Loss.</title>
        <authorList>
            <person name="Novak L.V.F."/>
            <person name="Treitli S.C."/>
            <person name="Pyrih J."/>
            <person name="Halakuc P."/>
            <person name="Pipaliya S.V."/>
            <person name="Vacek V."/>
            <person name="Brzon O."/>
            <person name="Soukal P."/>
            <person name="Eme L."/>
            <person name="Dacks J.B."/>
            <person name="Karnkowska A."/>
            <person name="Elias M."/>
            <person name="Hampl V."/>
        </authorList>
    </citation>
    <scope>NUCLEOTIDE SEQUENCE</scope>
    <source>
        <strain evidence="9">RCP-MX</strain>
    </source>
</reference>
<comment type="caution">
    <text evidence="9">The sequence shown here is derived from an EMBL/GenBank/DDBJ whole genome shotgun (WGS) entry which is preliminary data.</text>
</comment>
<evidence type="ECO:0000313" key="9">
    <source>
        <dbReference type="EMBL" id="KAJ4460243.1"/>
    </source>
</evidence>
<feature type="compositionally biased region" description="Low complexity" evidence="6">
    <location>
        <begin position="414"/>
        <end position="441"/>
    </location>
</feature>
<feature type="domain" description="Protein kinase" evidence="8">
    <location>
        <begin position="3697"/>
        <end position="4055"/>
    </location>
</feature>
<name>A0ABQ8UM37_9EUKA</name>
<evidence type="ECO:0000256" key="7">
    <source>
        <dbReference type="SAM" id="Phobius"/>
    </source>
</evidence>
<evidence type="ECO:0000256" key="1">
    <source>
        <dbReference type="ARBA" id="ARBA00022527"/>
    </source>
</evidence>
<dbReference type="EMBL" id="JAPMOS010000014">
    <property type="protein sequence ID" value="KAJ4460243.1"/>
    <property type="molecule type" value="Genomic_DNA"/>
</dbReference>
<dbReference type="PROSITE" id="PS01340">
    <property type="entry name" value="CORNICHON"/>
    <property type="match status" value="1"/>
</dbReference>
<dbReference type="Gene3D" id="3.30.200.20">
    <property type="entry name" value="Phosphorylase Kinase, domain 1"/>
    <property type="match status" value="1"/>
</dbReference>
<feature type="compositionally biased region" description="Pro residues" evidence="6">
    <location>
        <begin position="461"/>
        <end position="471"/>
    </location>
</feature>
<sequence>MRLFLRFKEPQPQSYNKSNDALLNFLTKNYCSKIRGLRFRSLDLTKKEAAIFAHVDAEPEPLARRSPTSSVTFEQAKEHWVSRIKQKLAAEKEKEEKVKSHKPHQPRQFAGSSKLHIRSPVPYGKLLTVRPSLLHHRTFGPDGSITLDDRQKRYLTRIERMRALLFARTHRLRAPLPTLISRPKKRPSVTATAAARGTTAISGATAATAAKTPVPAAAAAPPKPKSTAPSVALTETPFEDADGTFFFAPGGSKPSASAATRTGPPLPASQPRALQPFSHLPAQLLPGRTARPETKEKALAKRARYKSPFDRPVEEDADAASTARGAVSFMEEATGRVVPPPPRPAAPCQPPLTSDQEAEVMQLETDAAAAADAHSSSISKAFEEEIADAASDFFGHPESPRRTFGCHPHPTTPTPITDATNTPRPAPESIAPSPPATSTKPAPTPKPQPQPASNKKKAKRAPPPAATLPPAEPDDPDEDAFFVKLHASQPADTASDPSGRPRRRQADPLVSAPTATALLFDQAAGEFAAKNVPVHRPAPPPRPPRPAISRPAGRPASSTRTAPPPAAAGGSSYAPAGAGGKPKNHRPGRRERLAAIRDGVPLPAPTPAPAPQEDEAEAEDPERDWEAGTQHRRPATAPVAGRVAMDKVPEAAAGAAGFFFLPHEMTTPHLSTGMGFGTWTVVVGRMAPFGRFYEESEGAVQGIGCPQIEVSGREDNGLLATMMQECKSAFHQCPDGVWAPCEASEPLCDVWSQVGLDRWGSIFTLCQLEKTRVERQEIFLITTGAGVLLAGRHLQALSMAQRPQFSPLIYLFFVCVVTATIDSAWNTPESTKGQLVHDLIGLTKVMRHEFNTNGKEMAVIKKTLTFTAPQQLHHLHPIETVPQFVQKYLGSLLRFFNRAVAFPSASSPSHVPAAVSAQPALAGNSTRSNGEHGLFGKHCNKATFSSCTDYLLTQFNFGMDDYSSIDVSGYFKPPVDGQYAFRMYNKHRGQLDMDGASCGSLAPSSNPLLCYLSYDSHSFIKSMERKTSYWMRLREQSGCGGGNYQLYVTVPGSDETLFSADLVTPTFITDGDLANTGRSSYAAPSSLVAGNPLAFDVVLRDDDGNTIPPANTITFNNGRWSATAKHVASGNVIGLSIDGSGSSGAHRATSGSTSLTLAGTYEISVKYDGYFIPSSSYQVVVTPAAVSAAQCAPTMPSVSWSAGSVITWPIQPRDAYGNNVDCTANLVSRFAASLKGTEIVTATVACSGSLVQATAIPTKAGVYGASVTFDGISVAGSPTSGGVTITFGSLAASMTTATWPLATVAAGSSVTVTIQARGSSSPGSMADSPSPVFVSPPLQGNDTYGNLVPCSAAPRSASAFAVSMEGPTTASTTGATCSGQDFVIAAAPRLVGTYTTKVTYAGTLIKNSGSTGFAVVAADLDAAHCTVSWPSSGSVGTAGVALSMTITGADQFGNPVACTPSWASTLTGAMTSGATTIAGTSSCQGPAFVMTFRPLAALTYAIAIAKSGTGLPQSPYTNFQVVPGPISAGSCTVDWPATQVAIVAGTAFSMVITARDVQGNLFQCDPTSAATFRATLTGPETVSQSAMCSGTQFVAALQPTKRGAYTLAVDYGQVLIAGAPTLPYTVLPAASSASMSAAQWAVAALQHPVAGQTVAMSLAIRDRFGNDIDCTPGVLSTLATRLVGASSSLDGTVACAGVGYQASWTPTAAASYVMTLRIEGTEIAGSGTVTLAVAPAPMSPSHSSIAWSGATPFVAGSTLSAVLTNRDQYDNLIACSPTLFQHLVATVVDGKGQAGTATLTSACDPQGYHLLSGVLTVAGPTNVTVKYDDIRYGTGGSTSLVVDPASLADHPAFRALSARLWAAPISVPRTTAAWPSTVTASSSPATFLLYPVDSYGNARPCAQGLFTGRLIRSSNGEAAAGSSLTIDCQADGATRASLVATRTLRALTGQAAPTEELRMEIAAAADGAQIASSPRALTVLAAPLSPSHTSLSPLTASVAASTLSVAITARDQFDNEVTCTGALLSQFTTTLTGPQTYTGAFVCTSGVGTVGITTSVTPTASGSYTWATRYAGTDLLAPATLTVQPGALSTSYSSVTWPASLAQGVTAGTTLQFDVFGRDAQQNLVGCVSVNAASFSVDLSPGPAESKIICAGAAYKGVVMPTVAGTNYTVTVRLVGTDLQSGLSPSFAVLPAAVEPLKTTADWPGRLADAPLTSQLVASDQWVNFTLDVRDRFGNVIACSPAQRDRMVLTIANSATSAASPLAGSTLNISCEADQFRVDMQALKSSTAQQWLWVRYRQTNLALDHIAGSPRPLKIIPGDLSPAHSDAGWPQAGAASTLVAGSAVTVLVTGRDRLENEVPCTATLGAGYFAGRASPVQAWHPAGQEGYAQPSMVAANGTFAGCQGTQYLVHFAPINVTGYYQLEATAAGSPLRNAPMDHNLWVKPDAVVAARSTPLWPAEPVLTAGMETEFTILVRDAYDNLVRPRHAPRHRDRPSPRLIWPASCVWDGPSQIGCASAPVGGFHLTMGGGATTAVACSGSLFKATARSTLAGTYSWALEVDGAPVQGSPLAPVRVVPAGLHPSHCSATWPSSPALTSTLTASPQAYPFALHVADQYDNPIACTQAQAALLQVDAFDSQGQEAPNANGQVNCTADGSWQAWLKVTKAQATGWGLVVRTAADGVNITGSPHPLAVLPAALTASQSFVDWTPAGGLHSMPAGETLTVPFEGRDQFGNPVACQLNSTARFFAARLEGNATDGLGCGSALPTGAALAPLAGTVRCGTKAGSYLADFAPLVTGCYRVRILAADPEADLAHSPAVAQVAVRGAALAALRSSVSWPGGPTAPAPTLTAGQAATFALVPRDAYGNHIESQGCDDTAWAAQFQVRVLLPDGSAPALGVVAEAAIKCLIDAGSPAGRLEGTLNVTRQGRYRVEVTYGGLVVAGSPLVTDEMVPGPTRTAHPAPPCHPLRCTTNSWFWDARVSFELDSGVPAALSASHTSVQWPKEAPSTSALLSLVASNAPTLIEARAYDRFMNMVPCTDALAARMLLAVEPPPPGDRWAWAIGCNAAGTFTASLQCNLTLNTSTTVGITFDGAPLAGSPHSLEVTAADFSLAYSRAEVPALGSAILAGDTISFEVHARDQFGNYIPCVAPRAATVLKPSLAPANHSASIASVSGLVGCGSSQTVTLGAAALSVPQLTLTPTIVGTYVLSVPTGTGGLLPLTQSGATEIQVKVHSAAHEADIFGFRSPTAALLCPAARPAAIRIDGLVADWPAEAIATQTGFEFLITGADRYRNPVPCNETALSLFAVSIARAANDSVPVSVGQLSCQGPAIRAVVPVTQAAAYMLRVSYNGEALRGSPRTLTIKAGSVEPQNSTVHVPSAPGKTMPAFAAGSAGSFTMSLLDAFGNAVTCSPETLPAFRVDLIGPTTVHGTVNCTASGQFQGLFRATRTGRYRLNVTYDGQPIGAPAEAAAAVALAIQPGDVAPQKCGVAFDGCAFNGTGGLALDTTQRQVVALLDLVDDYANPIECSDDQLQSWRFCAEAINQTAAANGASLLNCGTFSCVNATAAAGANNAARAPGQLLGTLVMPALGVPQYRVSLQHWGLDVAGSPFPMTVQQPATPLSQGAVTAISVSTSLVFLAGVGTGLLVYGLRRRRNSKMYKQQGSVKSSLVHLNPLTALQRPLPERIPDASWVIDWKELQIVSVIGSGSFAEVYKAQWRGTLVAVKKLLHVASIAPAAQPPAAPSRSTPATPGRTEIQMRPLGQAPAPGATQTAMSPPALSAAPAPAPEPPKKQGPLDYFQDEIDVMSKLRHPNVVQFIGASLEPPFLVLQFMPRGTLQAVRPPIRPSVPCFVSVSPSAHPIHRCFIALTPPRCLVRPSPPRPQILADPAIKLPWNVVKQFAVGAARGILYLHSFQPPIIHRDLKSANLLVDLDWTIKVADFGLARVVNTMKTMTNAGTPAWTAPEVMSAMRYTEKADVYSFAIIMWEMMTRQLPFEDQNPMLIPIRVLTKGERPPIPANPAVPVPSGYVSLMTECWATEPERRPSMEKVLARLEKLK</sequence>
<feature type="compositionally biased region" description="Low complexity" evidence="6">
    <location>
        <begin position="547"/>
        <end position="576"/>
    </location>
</feature>
<keyword evidence="1" id="KW-0723">Serine/threonine-protein kinase</keyword>
<accession>A0ABQ8UM37</accession>
<keyword evidence="10" id="KW-1185">Reference proteome</keyword>
<evidence type="ECO:0000259" key="8">
    <source>
        <dbReference type="PROSITE" id="PS50011"/>
    </source>
</evidence>
<feature type="region of interest" description="Disordered" evidence="6">
    <location>
        <begin position="242"/>
        <end position="273"/>
    </location>
</feature>
<feature type="transmembrane region" description="Helical" evidence="7">
    <location>
        <begin position="3624"/>
        <end position="3649"/>
    </location>
</feature>
<dbReference type="SUPFAM" id="SSF56112">
    <property type="entry name" value="Protein kinase-like (PK-like)"/>
    <property type="match status" value="1"/>
</dbReference>
<proteinExistence type="predicted"/>
<dbReference type="SMART" id="SM00220">
    <property type="entry name" value="S_TKc"/>
    <property type="match status" value="1"/>
</dbReference>
<feature type="compositionally biased region" description="Acidic residues" evidence="6">
    <location>
        <begin position="612"/>
        <end position="623"/>
    </location>
</feature>
<feature type="compositionally biased region" description="Pro residues" evidence="6">
    <location>
        <begin position="338"/>
        <end position="350"/>
    </location>
</feature>
<feature type="region of interest" description="Disordered" evidence="6">
    <location>
        <begin position="530"/>
        <end position="637"/>
    </location>
</feature>
<keyword evidence="2 5" id="KW-0547">Nucleotide-binding</keyword>
<dbReference type="PANTHER" id="PTHR44329">
    <property type="entry name" value="SERINE/THREONINE-PROTEIN KINASE TNNI3K-RELATED"/>
    <property type="match status" value="1"/>
</dbReference>
<dbReference type="Pfam" id="PF07714">
    <property type="entry name" value="PK_Tyr_Ser-Thr"/>
    <property type="match status" value="1"/>
</dbReference>
<feature type="compositionally biased region" description="Low complexity" evidence="6">
    <location>
        <begin position="3772"/>
        <end position="3782"/>
    </location>
</feature>
<dbReference type="Proteomes" id="UP001141327">
    <property type="component" value="Unassembled WGS sequence"/>
</dbReference>
<feature type="region of interest" description="Disordered" evidence="6">
    <location>
        <begin position="3736"/>
        <end position="3795"/>
    </location>
</feature>
<dbReference type="PROSITE" id="PS50194">
    <property type="entry name" value="FILAMIN_REPEAT"/>
    <property type="match status" value="2"/>
</dbReference>
<protein>
    <recommendedName>
        <fullName evidence="8">Protein kinase domain-containing protein</fullName>
    </recommendedName>
</protein>
<evidence type="ECO:0000256" key="6">
    <source>
        <dbReference type="SAM" id="MobiDB-lite"/>
    </source>
</evidence>
<gene>
    <name evidence="9" type="ORF">PAPYR_3633</name>
</gene>
<feature type="region of interest" description="Disordered" evidence="6">
    <location>
        <begin position="393"/>
        <end position="517"/>
    </location>
</feature>
<evidence type="ECO:0000313" key="10">
    <source>
        <dbReference type="Proteomes" id="UP001141327"/>
    </source>
</evidence>
<evidence type="ECO:0000256" key="2">
    <source>
        <dbReference type="ARBA" id="ARBA00022741"/>
    </source>
</evidence>
<dbReference type="PROSITE" id="PS00107">
    <property type="entry name" value="PROTEIN_KINASE_ATP"/>
    <property type="match status" value="1"/>
</dbReference>
<feature type="repeat" description="Filamin" evidence="4">
    <location>
        <begin position="2824"/>
        <end position="2948"/>
    </location>
</feature>
<feature type="region of interest" description="Disordered" evidence="6">
    <location>
        <begin position="332"/>
        <end position="354"/>
    </location>
</feature>
<keyword evidence="7" id="KW-1133">Transmembrane helix</keyword>
<dbReference type="InterPro" id="IPR001245">
    <property type="entry name" value="Ser-Thr/Tyr_kinase_cat_dom"/>
</dbReference>
<dbReference type="PROSITE" id="PS00108">
    <property type="entry name" value="PROTEIN_KINASE_ST"/>
    <property type="match status" value="1"/>
</dbReference>
<dbReference type="InterPro" id="IPR013783">
    <property type="entry name" value="Ig-like_fold"/>
</dbReference>
<dbReference type="InterPro" id="IPR008271">
    <property type="entry name" value="Ser/Thr_kinase_AS"/>
</dbReference>
<feature type="compositionally biased region" description="Low complexity" evidence="6">
    <location>
        <begin position="248"/>
        <end position="259"/>
    </location>
</feature>
<dbReference type="PROSITE" id="PS50011">
    <property type="entry name" value="PROTEIN_KINASE_DOM"/>
    <property type="match status" value="1"/>
</dbReference>
<dbReference type="InterPro" id="IPR017441">
    <property type="entry name" value="Protein_kinase_ATP_BS"/>
</dbReference>
<feature type="region of interest" description="Disordered" evidence="6">
    <location>
        <begin position="206"/>
        <end position="230"/>
    </location>
</feature>
<dbReference type="InterPro" id="IPR033466">
    <property type="entry name" value="Cornichon_conserved"/>
</dbReference>
<keyword evidence="3 5" id="KW-0067">ATP-binding</keyword>
<dbReference type="InterPro" id="IPR051681">
    <property type="entry name" value="Ser/Thr_Kinases-Pseudokinases"/>
</dbReference>
<organism evidence="9 10">
    <name type="scientific">Paratrimastix pyriformis</name>
    <dbReference type="NCBI Taxonomy" id="342808"/>
    <lineage>
        <taxon>Eukaryota</taxon>
        <taxon>Metamonada</taxon>
        <taxon>Preaxostyla</taxon>
        <taxon>Paratrimastigidae</taxon>
        <taxon>Paratrimastix</taxon>
    </lineage>
</organism>
<keyword evidence="7" id="KW-0472">Membrane</keyword>
<keyword evidence="1" id="KW-0808">Transferase</keyword>
<keyword evidence="1" id="KW-0418">Kinase</keyword>
<dbReference type="InterPro" id="IPR000719">
    <property type="entry name" value="Prot_kinase_dom"/>
</dbReference>
<evidence type="ECO:0000256" key="5">
    <source>
        <dbReference type="PROSITE-ProRule" id="PRU10141"/>
    </source>
</evidence>
<feature type="binding site" evidence="5">
    <location>
        <position position="3725"/>
    </location>
    <ligand>
        <name>ATP</name>
        <dbReference type="ChEBI" id="CHEBI:30616"/>
    </ligand>
</feature>
<evidence type="ECO:0000256" key="3">
    <source>
        <dbReference type="ARBA" id="ARBA00022840"/>
    </source>
</evidence>
<dbReference type="InterPro" id="IPR017868">
    <property type="entry name" value="Filamin/ABP280_repeat-like"/>
</dbReference>
<feature type="repeat" description="Filamin" evidence="4">
    <location>
        <begin position="1159"/>
        <end position="1181"/>
    </location>
</feature>
<dbReference type="Gene3D" id="1.10.510.10">
    <property type="entry name" value="Transferase(Phosphotransferase) domain 1"/>
    <property type="match status" value="2"/>
</dbReference>
<keyword evidence="7" id="KW-0812">Transmembrane</keyword>
<dbReference type="Gene3D" id="2.60.40.10">
    <property type="entry name" value="Immunoglobulins"/>
    <property type="match status" value="2"/>
</dbReference>
<feature type="region of interest" description="Disordered" evidence="6">
    <location>
        <begin position="177"/>
        <end position="196"/>
    </location>
</feature>
<evidence type="ECO:0000256" key="4">
    <source>
        <dbReference type="PROSITE-ProRule" id="PRU00087"/>
    </source>
</evidence>
<dbReference type="CDD" id="cd13999">
    <property type="entry name" value="STKc_MAP3K-like"/>
    <property type="match status" value="1"/>
</dbReference>
<feature type="region of interest" description="Disordered" evidence="6">
    <location>
        <begin position="93"/>
        <end position="113"/>
    </location>
</feature>
<feature type="compositionally biased region" description="Pro residues" evidence="6">
    <location>
        <begin position="536"/>
        <end position="546"/>
    </location>
</feature>
<dbReference type="InterPro" id="IPR011009">
    <property type="entry name" value="Kinase-like_dom_sf"/>
</dbReference>